<evidence type="ECO:0000256" key="2">
    <source>
        <dbReference type="ARBA" id="ARBA00012499"/>
    </source>
</evidence>
<name>A0A9X2EQJ1_9GAMM</name>
<dbReference type="NCBIfam" id="TIGR00357">
    <property type="entry name" value="peptide-methionine (R)-S-oxide reductase MsrB"/>
    <property type="match status" value="1"/>
</dbReference>
<evidence type="ECO:0000259" key="5">
    <source>
        <dbReference type="PROSITE" id="PS51790"/>
    </source>
</evidence>
<dbReference type="GO" id="GO:0030091">
    <property type="term" value="P:protein repair"/>
    <property type="evidence" value="ECO:0007669"/>
    <property type="project" value="InterPro"/>
</dbReference>
<comment type="similarity">
    <text evidence="1">Belongs to the MsrB Met sulfoxide reductase family.</text>
</comment>
<comment type="catalytic activity">
    <reaction evidence="4">
        <text>L-methionyl-[protein] + [thioredoxin]-disulfide + H2O = L-methionyl-(R)-S-oxide-[protein] + [thioredoxin]-dithiol</text>
        <dbReference type="Rhea" id="RHEA:24164"/>
        <dbReference type="Rhea" id="RHEA-COMP:10698"/>
        <dbReference type="Rhea" id="RHEA-COMP:10700"/>
        <dbReference type="Rhea" id="RHEA-COMP:12313"/>
        <dbReference type="Rhea" id="RHEA-COMP:12314"/>
        <dbReference type="ChEBI" id="CHEBI:15377"/>
        <dbReference type="ChEBI" id="CHEBI:16044"/>
        <dbReference type="ChEBI" id="CHEBI:29950"/>
        <dbReference type="ChEBI" id="CHEBI:45764"/>
        <dbReference type="ChEBI" id="CHEBI:50058"/>
        <dbReference type="EC" id="1.8.4.12"/>
    </reaction>
</comment>
<dbReference type="SUPFAM" id="SSF51316">
    <property type="entry name" value="Mss4-like"/>
    <property type="match status" value="1"/>
</dbReference>
<evidence type="ECO:0000313" key="7">
    <source>
        <dbReference type="Proteomes" id="UP001139028"/>
    </source>
</evidence>
<sequence length="179" mass="20407">MDRSPILVPLLVAVFTLSACSEADDDQRIQSMTVAEAEHRIEKGAGLEQIPKSVWKKILPEDRYKILWKKDTERAFSGKLLYNKEKGVYVTAGCRLPVFSSEQKYKSGTGWPSFWDVAYPQNIVLRDDYSWGLKRTEVLSKCGEHLGHLFKDGPEPTKLRYCLNSLSLDFIPAKRKKAP</sequence>
<evidence type="ECO:0000256" key="1">
    <source>
        <dbReference type="ARBA" id="ARBA00007174"/>
    </source>
</evidence>
<dbReference type="GO" id="GO:0033743">
    <property type="term" value="F:peptide-methionine (R)-S-oxide reductase activity"/>
    <property type="evidence" value="ECO:0007669"/>
    <property type="project" value="UniProtKB-EC"/>
</dbReference>
<dbReference type="PROSITE" id="PS51257">
    <property type="entry name" value="PROKAR_LIPOPROTEIN"/>
    <property type="match status" value="1"/>
</dbReference>
<dbReference type="AlphaFoldDB" id="A0A9X2EQJ1"/>
<proteinExistence type="inferred from homology"/>
<dbReference type="PANTHER" id="PTHR10173">
    <property type="entry name" value="METHIONINE SULFOXIDE REDUCTASE"/>
    <property type="match status" value="1"/>
</dbReference>
<organism evidence="6 7">
    <name type="scientific">Microbulbifer okhotskensis</name>
    <dbReference type="NCBI Taxonomy" id="2926617"/>
    <lineage>
        <taxon>Bacteria</taxon>
        <taxon>Pseudomonadati</taxon>
        <taxon>Pseudomonadota</taxon>
        <taxon>Gammaproteobacteria</taxon>
        <taxon>Cellvibrionales</taxon>
        <taxon>Microbulbiferaceae</taxon>
        <taxon>Microbulbifer</taxon>
    </lineage>
</organism>
<dbReference type="Gene3D" id="2.170.150.20">
    <property type="entry name" value="Peptide methionine sulfoxide reductase"/>
    <property type="match status" value="1"/>
</dbReference>
<dbReference type="InterPro" id="IPR028427">
    <property type="entry name" value="Met_Sox_Rdtase_MsrB"/>
</dbReference>
<dbReference type="EC" id="1.8.4.12" evidence="2"/>
<keyword evidence="7" id="KW-1185">Reference proteome</keyword>
<evidence type="ECO:0000256" key="3">
    <source>
        <dbReference type="ARBA" id="ARBA00023002"/>
    </source>
</evidence>
<reference evidence="6" key="1">
    <citation type="journal article" date="2022" name="Arch. Microbiol.">
        <title>Microbulbifer okhotskensis sp. nov., isolated from a deep bottom sediment of the Okhotsk Sea.</title>
        <authorList>
            <person name="Romanenko L."/>
            <person name="Kurilenko V."/>
            <person name="Otstavnykh N."/>
            <person name="Velansky P."/>
            <person name="Isaeva M."/>
            <person name="Mikhailov V."/>
        </authorList>
    </citation>
    <scope>NUCLEOTIDE SEQUENCE</scope>
    <source>
        <strain evidence="6">OS29</strain>
    </source>
</reference>
<dbReference type="Pfam" id="PF01641">
    <property type="entry name" value="SelR"/>
    <property type="match status" value="1"/>
</dbReference>
<accession>A0A9X2EQJ1</accession>
<dbReference type="Proteomes" id="UP001139028">
    <property type="component" value="Unassembled WGS sequence"/>
</dbReference>
<gene>
    <name evidence="6" type="primary">msrB</name>
    <name evidence="6" type="ORF">MO867_05475</name>
</gene>
<evidence type="ECO:0000256" key="4">
    <source>
        <dbReference type="ARBA" id="ARBA00048488"/>
    </source>
</evidence>
<dbReference type="PANTHER" id="PTHR10173:SF52">
    <property type="entry name" value="METHIONINE-R-SULFOXIDE REDUCTASE B1"/>
    <property type="match status" value="1"/>
</dbReference>
<dbReference type="GO" id="GO:0006979">
    <property type="term" value="P:response to oxidative stress"/>
    <property type="evidence" value="ECO:0007669"/>
    <property type="project" value="InterPro"/>
</dbReference>
<dbReference type="InterPro" id="IPR002579">
    <property type="entry name" value="Met_Sox_Rdtase_MsrB_dom"/>
</dbReference>
<feature type="domain" description="MsrB" evidence="5">
    <location>
        <begin position="52"/>
        <end position="173"/>
    </location>
</feature>
<dbReference type="PROSITE" id="PS51790">
    <property type="entry name" value="MSRB"/>
    <property type="match status" value="1"/>
</dbReference>
<dbReference type="GO" id="GO:0005737">
    <property type="term" value="C:cytoplasm"/>
    <property type="evidence" value="ECO:0007669"/>
    <property type="project" value="TreeGrafter"/>
</dbReference>
<keyword evidence="3 6" id="KW-0560">Oxidoreductase</keyword>
<protein>
    <recommendedName>
        <fullName evidence="2">peptide-methionine (R)-S-oxide reductase</fullName>
        <ecNumber evidence="2">1.8.4.12</ecNumber>
    </recommendedName>
</protein>
<dbReference type="RefSeq" id="WP_252465232.1">
    <property type="nucleotide sequence ID" value="NZ_JALBWM010000014.1"/>
</dbReference>
<dbReference type="InterPro" id="IPR011057">
    <property type="entry name" value="Mss4-like_sf"/>
</dbReference>
<evidence type="ECO:0000313" key="6">
    <source>
        <dbReference type="EMBL" id="MCO1333786.1"/>
    </source>
</evidence>
<comment type="caution">
    <text evidence="6">The sequence shown here is derived from an EMBL/GenBank/DDBJ whole genome shotgun (WGS) entry which is preliminary data.</text>
</comment>
<dbReference type="EMBL" id="JALBWM010000014">
    <property type="protein sequence ID" value="MCO1333786.1"/>
    <property type="molecule type" value="Genomic_DNA"/>
</dbReference>